<keyword evidence="1" id="KW-0472">Membrane</keyword>
<comment type="caution">
    <text evidence="3">The sequence shown here is derived from an EMBL/GenBank/DDBJ whole genome shotgun (WGS) entry which is preliminary data.</text>
</comment>
<proteinExistence type="predicted"/>
<sequence>MKIFKNSCIAAGQSNMRRKKPHKHDANLRKNSALYFQVGLILCLLFTYGLFEMKFEIKNDDLAKVDYIDTDVEVMPINFALEKEVKEIEITKNSMVLTKDPIIKDDDYVEMLPTELLTENKTLSKDPINIDDIIIYKKDDSEDLDLKVFSTLGVERAPVYPGCESEEDNQGRLKCMSDKLSKLVQRKFDRDMASTLGLSGIQKIDVVFKINKLGEVTEIQTRAPRPELEREAKRVVEQIPQMMPGKQRERAVTVQYVLPIIFKVE</sequence>
<feature type="domain" description="TonB C-terminal" evidence="2">
    <location>
        <begin position="203"/>
        <end position="263"/>
    </location>
</feature>
<evidence type="ECO:0000313" key="3">
    <source>
        <dbReference type="EMBL" id="MBA6152247.1"/>
    </source>
</evidence>
<evidence type="ECO:0000256" key="1">
    <source>
        <dbReference type="SAM" id="Phobius"/>
    </source>
</evidence>
<dbReference type="SUPFAM" id="SSF74653">
    <property type="entry name" value="TolA/TonB C-terminal domain"/>
    <property type="match status" value="1"/>
</dbReference>
<protein>
    <submittedName>
        <fullName evidence="3">Energy transducer TonB</fullName>
    </submittedName>
</protein>
<keyword evidence="1" id="KW-0812">Transmembrane</keyword>
<gene>
    <name evidence="3" type="ORF">H3Z82_05855</name>
</gene>
<evidence type="ECO:0000313" key="4">
    <source>
        <dbReference type="Proteomes" id="UP000541857"/>
    </source>
</evidence>
<keyword evidence="4" id="KW-1185">Reference proteome</keyword>
<keyword evidence="1" id="KW-1133">Transmembrane helix</keyword>
<dbReference type="Pfam" id="PF03544">
    <property type="entry name" value="TonB_C"/>
    <property type="match status" value="1"/>
</dbReference>
<evidence type="ECO:0000259" key="2">
    <source>
        <dbReference type="Pfam" id="PF03544"/>
    </source>
</evidence>
<reference evidence="3 4" key="1">
    <citation type="submission" date="2020-07" db="EMBL/GenBank/DDBJ databases">
        <title>Bacterium isolated from marine sediment.</title>
        <authorList>
            <person name="Shang D."/>
        </authorList>
    </citation>
    <scope>NUCLEOTIDE SEQUENCE [LARGE SCALE GENOMIC DNA]</scope>
    <source>
        <strain evidence="3 4">F6074</strain>
    </source>
</reference>
<dbReference type="InterPro" id="IPR037682">
    <property type="entry name" value="TonB_C"/>
</dbReference>
<dbReference type="GO" id="GO:0055085">
    <property type="term" value="P:transmembrane transport"/>
    <property type="evidence" value="ECO:0007669"/>
    <property type="project" value="InterPro"/>
</dbReference>
<dbReference type="Gene3D" id="3.30.1150.10">
    <property type="match status" value="1"/>
</dbReference>
<dbReference type="EMBL" id="JACGLT010000003">
    <property type="protein sequence ID" value="MBA6152247.1"/>
    <property type="molecule type" value="Genomic_DNA"/>
</dbReference>
<dbReference type="RefSeq" id="WP_182203585.1">
    <property type="nucleotide sequence ID" value="NZ_JACGLT010000003.1"/>
</dbReference>
<dbReference type="Proteomes" id="UP000541857">
    <property type="component" value="Unassembled WGS sequence"/>
</dbReference>
<organism evidence="3 4">
    <name type="scientific">Gelidibacter maritimus</name>
    <dbReference type="NCBI Taxonomy" id="2761487"/>
    <lineage>
        <taxon>Bacteria</taxon>
        <taxon>Pseudomonadati</taxon>
        <taxon>Bacteroidota</taxon>
        <taxon>Flavobacteriia</taxon>
        <taxon>Flavobacteriales</taxon>
        <taxon>Flavobacteriaceae</taxon>
        <taxon>Gelidibacter</taxon>
    </lineage>
</organism>
<dbReference type="AlphaFoldDB" id="A0A7W2R2X9"/>
<name>A0A7W2R2X9_9FLAO</name>
<feature type="transmembrane region" description="Helical" evidence="1">
    <location>
        <begin position="33"/>
        <end position="51"/>
    </location>
</feature>
<accession>A0A7W2R2X9</accession>